<protein>
    <recommendedName>
        <fullName evidence="3">Delta-60 repeat domain-containing protein</fullName>
    </recommendedName>
</protein>
<dbReference type="SUPFAM" id="SSF50998">
    <property type="entry name" value="Quinoprotein alcohol dehydrogenase-like"/>
    <property type="match status" value="1"/>
</dbReference>
<dbReference type="AlphaFoldDB" id="A0A2W5K341"/>
<sequence length="496" mass="50942">MFRLHGIAKSISVAIGSSIALFVQPAASQTLPVTPRNVVGISIGSDLTVDTRFGDGGYTTVNYNDDEGTWDEAVRVIAADGGGFWLVGFHRTDAHADRVAISKLDADGVLDPSFGVGGKLLSPTGVSMVKDAIVANGRFYVAGIHYLDTPGLGIAAVACIRFDGTACPGFGDGGTATIAVNQPGLNSGANRILHRDGALYAIGDTDPGGPTGHSSAIAIAKLDAVTGALDASFGDGSGPLPGTSIFNPDLVSFGYDFAFSAAFASNGKILVGGTAQNGNGPGSNGFVLAFDPATGALDTSFGTGGYAWLSLNQGLNYDQLSVRAMHVHDDGRIVLAGDAIYDDEFNQLTDVLLASLQPDGTPSPGFGTNGIAHVNVALNGATQDLAVRPNGDLVVSMASNGIIPNGYTPATQQSIVQFDASGNGPTSTVSIEYPSALTPNGYPYSMLVDSRDRILVAGFAMWDFNFPVPDSDHSVTRLVRDGIFAGGFEAPTQAGK</sequence>
<gene>
    <name evidence="1" type="ORF">DI564_14575</name>
</gene>
<dbReference type="InterPro" id="IPR011047">
    <property type="entry name" value="Quinoprotein_ADH-like_sf"/>
</dbReference>
<proteinExistence type="predicted"/>
<evidence type="ECO:0008006" key="3">
    <source>
        <dbReference type="Google" id="ProtNLM"/>
    </source>
</evidence>
<dbReference type="InterPro" id="IPR013431">
    <property type="entry name" value="Delta_60_rpt"/>
</dbReference>
<accession>A0A2W5K341</accession>
<name>A0A2W5K341_9GAMM</name>
<comment type="caution">
    <text evidence="1">The sequence shown here is derived from an EMBL/GenBank/DDBJ whole genome shotgun (WGS) entry which is preliminary data.</text>
</comment>
<evidence type="ECO:0000313" key="1">
    <source>
        <dbReference type="EMBL" id="PZQ11506.1"/>
    </source>
</evidence>
<organism evidence="1 2">
    <name type="scientific">Rhodanobacter denitrificans</name>
    <dbReference type="NCBI Taxonomy" id="666685"/>
    <lineage>
        <taxon>Bacteria</taxon>
        <taxon>Pseudomonadati</taxon>
        <taxon>Pseudomonadota</taxon>
        <taxon>Gammaproteobacteria</taxon>
        <taxon>Lysobacterales</taxon>
        <taxon>Rhodanobacteraceae</taxon>
        <taxon>Rhodanobacter</taxon>
    </lineage>
</organism>
<dbReference type="Pfam" id="PF17164">
    <property type="entry name" value="DUF5122"/>
    <property type="match status" value="1"/>
</dbReference>
<dbReference type="EMBL" id="QFPO01000016">
    <property type="protein sequence ID" value="PZQ11506.1"/>
    <property type="molecule type" value="Genomic_DNA"/>
</dbReference>
<dbReference type="NCBIfam" id="TIGR02608">
    <property type="entry name" value="delta_60_rpt"/>
    <property type="match status" value="3"/>
</dbReference>
<evidence type="ECO:0000313" key="2">
    <source>
        <dbReference type="Proteomes" id="UP000249046"/>
    </source>
</evidence>
<reference evidence="1 2" key="1">
    <citation type="submission" date="2017-08" db="EMBL/GenBank/DDBJ databases">
        <title>Infants hospitalized years apart are colonized by the same room-sourced microbial strains.</title>
        <authorList>
            <person name="Brooks B."/>
            <person name="Olm M.R."/>
            <person name="Firek B.A."/>
            <person name="Baker R."/>
            <person name="Thomas B.C."/>
            <person name="Morowitz M.J."/>
            <person name="Banfield J.F."/>
        </authorList>
    </citation>
    <scope>NUCLEOTIDE SEQUENCE [LARGE SCALE GENOMIC DNA]</scope>
    <source>
        <strain evidence="1">S2_005_003_R2_42</strain>
    </source>
</reference>
<dbReference type="Gene3D" id="2.80.10.50">
    <property type="match status" value="2"/>
</dbReference>
<dbReference type="Proteomes" id="UP000249046">
    <property type="component" value="Unassembled WGS sequence"/>
</dbReference>